<comment type="caution">
    <text evidence="3">The sequence shown here is derived from an EMBL/GenBank/DDBJ whole genome shotgun (WGS) entry which is preliminary data.</text>
</comment>
<organism evidence="3 4">
    <name type="scientific">Cryptotermes secundus</name>
    <dbReference type="NCBI Taxonomy" id="105785"/>
    <lineage>
        <taxon>Eukaryota</taxon>
        <taxon>Metazoa</taxon>
        <taxon>Ecdysozoa</taxon>
        <taxon>Arthropoda</taxon>
        <taxon>Hexapoda</taxon>
        <taxon>Insecta</taxon>
        <taxon>Pterygota</taxon>
        <taxon>Neoptera</taxon>
        <taxon>Polyneoptera</taxon>
        <taxon>Dictyoptera</taxon>
        <taxon>Blattodea</taxon>
        <taxon>Blattoidea</taxon>
        <taxon>Termitoidae</taxon>
        <taxon>Kalotermitidae</taxon>
        <taxon>Cryptotermitinae</taxon>
        <taxon>Cryptotermes</taxon>
    </lineage>
</organism>
<dbReference type="SUPFAM" id="SSF53300">
    <property type="entry name" value="vWA-like"/>
    <property type="match status" value="1"/>
</dbReference>
<name>A0A2J7QJX6_9NEOP</name>
<dbReference type="STRING" id="105785.A0A2J7QJX6"/>
<evidence type="ECO:0000313" key="3">
    <source>
        <dbReference type="EMBL" id="PNF28890.1"/>
    </source>
</evidence>
<sequence length="3273" mass="374373">MNGDKEEYQDGIKEGRVEQHVCSWQSVDQTLGLNFCADYQFPACQLNSSSQCIINGPAKLTANLQKADPTAKKYLLEYKWDTTKENVTVISLVFDTPDSKLKRELSARLHLDMNSQNLTLLLQSNTSRFQAHGKYKNTEKEKYIQFGLNIDGKKHFDAELGLKIKDVKYGHIYHPKLYLAINNERIAELSGNLKWIEKKGVSQCDVNLEFSTKKVLMKLFGYVRKSEASVSTNLKLDYKFPKEKTESVKIEAELSNRTVNSLLQVKGNLKLESSAYPQFNFTSSFILFKSQGHVECTVEINAGPQSQNENNKLTIQLVFKYHKNLEGCKLNTFLSITKPLSEINIMLSFLYHLIGTTHKAEAKIQYATGKEVVISVDLIIPRGSLIYVDAKLNVTLPSFNPMLLKLKIHEKNPKEYDIEVAGMWFSGHTFTAKGLYQDRTTTKAIIHNLKLLIKSPSFNEIGVLCKILNDDKEFKIDFQADHNQDNYSLLLKHTSLSSTEFKTYIDLRYKKRIYTLTAAVNLLNHKQVLLELHLDQHRDIHIALKGMNHEGRREAAIEIKWDANRDPGQKFAAAVEFVNPERFNYSGSFLISYPGRAVKGNFHLAIKGTTYKSSAHLEWSPKDAIDVTLISMYKYTDNLLVRMNCELLTPFENWRRTSVAGGIRHEGNLFIANGSVYWQDDQNIALNFYSDYLISETNLLCELSASIISTIPQVSSMSGSFYHKQTNKRYDTNMHVQYYPQQIITLKSTWEYEQGPESTNLTGIVSLVSPFDGYRKGSLLCRVHMSNEWDITGAADMNLDTRKYTLILEGHLKKLSNSILVFNITTPFHKYGTITGRFGYSEEQKHLVAEVKGPSGGIGIEILFNILSFSDFDVKFSLETPMEFLTKALVIGKLKNDMIDFRCGWNAFILGFSGVWHYVSIKDFEYNYRIYTPLEGFEENGILAKLIYKDGLDFAVGIVLSDVKLGLKIYGAPKPPLFKDLNLESTKQEQAEKDPDYDYEEGDSEDEAEDALSWMGIIELDTVLYPTMKGTLDIDERGTVYNIVASLALPDGVAEIRDEFDFVDVFTMSNRLHLTTPCDCFKELISNYNFQVVLGEHYGMSLDFKGKMKDEWKNAGFLLNYTYESEEDQEIDIHTTKLKIFSPFDVLRLLDITAFVEMHDKLYHANFTLLTNESHFTVGGDMELKDGYIDASVGLSMVSPVYNISAFRISAKKDFSTEDKKIEFELDRLNTALKNFKFEGSWHIEGDTFIKLEGKLETPYDKLSAIEGSVIFTQNPTDSTASFDFQLSYAPGQHMKVYLLLEGNVLTVDMDLPIEGFSKAQLNGTLTSTGAGEKTLQAVLQSGGKSHDVNGSVKATPQVPIMVNVKIVTPHKSGNEISVFLHIQEIEHRFEITSAFTNGRNRLAVEGKFDVQPNNWKINMKAEGSHPTYSSLAVSGSFLKQSNGNVSLEAYADTSVQGYERLMVRGHYLITAKTGIVNAVFDITQAKGKFDTEWTWIFMENMAAKIIGSYETRNMSRYLISEVYYRNPKKAFKQFSVGMDINVNRNTWQFGTNVSLAIPTASNVTATLNLKLPPPQNEIHTIFSKLQYTKDYKYVQEVLKYSTFHSKKLYATFGEFNAMSDKIDGNLTFKWGNINYKSISNIIKVNRGGKLIDLTYILNTPKYNESTLVAKMFYDMDEVYHKIKGALFCPESHFITGGNIDYNSFANMHGKINTTTPFSTLSYVGLIFKATTHVLHHQRFLEAFWPNNTALFDSKYTYESKTYNTRINGSVRVEIPLQTRHTGNLVYGYKEGPLHTTGYSFIEYNNRKFLEGRYNCTSHSSAGFDKDVINMEIDNAYTPLGILYIHQFQYSGGSDGLNLPTTDLKKAEIFKLYNKSEFHLTGEILVHSTLTGQEITLTAIHTNRTVRLKTDYDFLDHEFKQKTVIHLDPQSWASYDLTIVNKTTNDKEEEHMELNFAYPKRNFTTFGYYQRSNNSLSSEITFIWDKQARKKTVGASFDWKRLSIYPSKHHAVVSIKHPSFIRDVTLNGQYSADEKDLVDVMADLEYSTDINKKLSLSGKVQNNSQGHVKHYNLEILGSHPATRLDLKVQGQVKLDGKIFGTNNAARYKRSYLPLQTGTLKGRINSIIKEVEFEKKTQRDLTYLKGKYTGKSPLYVVNGTVINGRDLNATAEFFINLDEKLLQGNVNYTPDAAESFNMYGIVPDVRNVIFNVWRDYEEIRISDMSFYLRLNHSRLVTSKLKWRPEIKTEITTGIHDTVDSVWNFIIDSIDYWRQYIKSETTEAVSDVWLDSKPIVQKFLDDISELKNLTEDFEEFKNYLNKSYNANEFYIRDIVGITMYIIDELSLRGHFESLPEILNEMWEVMGDSGEAIRKSLLWIIESIKASYKKAVEFINGIFKGNSTAQITALLEKLVEKYDRFMKDLHVAFIKQVENLWNKLSTFLLYHWHNFLQTIEPTFIKFLHYLESALWRASKEILDFLYERKNDVLESPYFSKIYDFGQDLDKIYKDIMKNDILTNIKKYSKILYDFIREKYFTIVPFGKELHQIANELIEEFKVLSKLPSINYAIQKAKELYSKVIWVYESLDLGTRMQMAIRMIHKKVTDITQTALQVENKYREAKTKFIFDPESGNVELEQKLPMSWHAFNETPKFEEIPEYRALNELQSYFVMSNFTFWNIFYKYRTLLDPACWLPPFKADAMIAGTQHFMTFDRKFFEFQGSCSYLLAQDFVDRNFSLVITYSPNSKVNTHELALLIDKQVVQVNVFENSVKVQKEGVRQLPIAIEDTYIYQEAEMLMIESARGFSIQCNFKFDVCTFTLSGWYFGKTAGVFGTMDNEPSTDFLTPRKTIETDLGRFARSWALEPQKCVSSKNFALQLSQTDPELLNLCESFFKSKTSQFSSCFPVIDPMPFLKMCLNSRGLDSNDVCITAVAYLQACLMENTPLRIPDICVKCQLVNGTELVEGDFCHLKNNAIPQSTDIVFIIEAKDCNRNIKDRRNMDSLTSLLLKELTELKITSNRFAVVVFGGDGVLDKPRSIVINGNVFTDPQNLPHYLENIPTGNGSADIFGAIRYAAKLLFRPGVSKTFILLPCTNCDPANSTVDYTVLHQALVENDITLHILMNDEFIFEKDRLNKIFYGMDGLTAYTKKDVKSLKGSTELRRQVKLPKAMLGYCTPLALETNGTVFTARKLLSEKKNAVKKFATVFAKRVARTARPSSCQICECTADNNGMSYMECFPCEYPSPSSIDYDFSEDATFQLTGDDSYVHYEDSEEDSRDL</sequence>
<accession>A0A2J7QJX6</accession>
<reference evidence="3 4" key="1">
    <citation type="submission" date="2017-12" db="EMBL/GenBank/DDBJ databases">
        <title>Hemimetabolous genomes reveal molecular basis of termite eusociality.</title>
        <authorList>
            <person name="Harrison M.C."/>
            <person name="Jongepier E."/>
            <person name="Robertson H.M."/>
            <person name="Arning N."/>
            <person name="Bitard-Feildel T."/>
            <person name="Chao H."/>
            <person name="Childers C.P."/>
            <person name="Dinh H."/>
            <person name="Doddapaneni H."/>
            <person name="Dugan S."/>
            <person name="Gowin J."/>
            <person name="Greiner C."/>
            <person name="Han Y."/>
            <person name="Hu H."/>
            <person name="Hughes D.S.T."/>
            <person name="Huylmans A.-K."/>
            <person name="Kemena C."/>
            <person name="Kremer L.P.M."/>
            <person name="Lee S.L."/>
            <person name="Lopez-Ezquerra A."/>
            <person name="Mallet L."/>
            <person name="Monroy-Kuhn J.M."/>
            <person name="Moser A."/>
            <person name="Murali S.C."/>
            <person name="Muzny D.M."/>
            <person name="Otani S."/>
            <person name="Piulachs M.-D."/>
            <person name="Poelchau M."/>
            <person name="Qu J."/>
            <person name="Schaub F."/>
            <person name="Wada-Katsumata A."/>
            <person name="Worley K.C."/>
            <person name="Xie Q."/>
            <person name="Ylla G."/>
            <person name="Poulsen M."/>
            <person name="Gibbs R.A."/>
            <person name="Schal C."/>
            <person name="Richards S."/>
            <person name="Belles X."/>
            <person name="Korb J."/>
            <person name="Bornberg-Bauer E."/>
        </authorList>
    </citation>
    <scope>NUCLEOTIDE SEQUENCE [LARGE SCALE GENOMIC DNA]</scope>
    <source>
        <tissue evidence="3">Whole body</tissue>
    </source>
</reference>
<dbReference type="InterPro" id="IPR001846">
    <property type="entry name" value="VWF_type-D"/>
</dbReference>
<dbReference type="GO" id="GO:0032991">
    <property type="term" value="C:protein-containing complex"/>
    <property type="evidence" value="ECO:0007669"/>
    <property type="project" value="UniProtKB-ARBA"/>
</dbReference>
<keyword evidence="4" id="KW-1185">Reference proteome</keyword>
<gene>
    <name evidence="3" type="ORF">B7P43_G03854</name>
</gene>
<dbReference type="PROSITE" id="PS51233">
    <property type="entry name" value="VWFD"/>
    <property type="match status" value="1"/>
</dbReference>
<dbReference type="Gene3D" id="3.40.50.410">
    <property type="entry name" value="von Willebrand factor, type A domain"/>
    <property type="match status" value="1"/>
</dbReference>
<evidence type="ECO:0000313" key="4">
    <source>
        <dbReference type="Proteomes" id="UP000235965"/>
    </source>
</evidence>
<dbReference type="PANTHER" id="PTHR37860">
    <property type="entry name" value="AGAP008810-PA"/>
    <property type="match status" value="1"/>
</dbReference>
<evidence type="ECO:0000259" key="2">
    <source>
        <dbReference type="PROSITE" id="PS51233"/>
    </source>
</evidence>
<dbReference type="InterPro" id="IPR036465">
    <property type="entry name" value="vWFA_dom_sf"/>
</dbReference>
<proteinExistence type="predicted"/>
<dbReference type="OrthoDB" id="6484170at2759"/>
<dbReference type="PROSITE" id="PS50234">
    <property type="entry name" value="VWFA"/>
    <property type="match status" value="1"/>
</dbReference>
<dbReference type="PANTHER" id="PTHR37860:SF1">
    <property type="match status" value="1"/>
</dbReference>
<dbReference type="FunCoup" id="A0A2J7QJX6">
    <property type="interactions" value="1"/>
</dbReference>
<dbReference type="InterPro" id="IPR002035">
    <property type="entry name" value="VWF_A"/>
</dbReference>
<evidence type="ECO:0000259" key="1">
    <source>
        <dbReference type="PROSITE" id="PS50234"/>
    </source>
</evidence>
<feature type="domain" description="VWFA" evidence="1">
    <location>
        <begin position="2975"/>
        <end position="3159"/>
    </location>
</feature>
<dbReference type="Proteomes" id="UP000235965">
    <property type="component" value="Unassembled WGS sequence"/>
</dbReference>
<dbReference type="SMART" id="SM00216">
    <property type="entry name" value="VWD"/>
    <property type="match status" value="1"/>
</dbReference>
<dbReference type="EMBL" id="NEVH01013548">
    <property type="protein sequence ID" value="PNF28890.1"/>
    <property type="molecule type" value="Genomic_DNA"/>
</dbReference>
<dbReference type="InParanoid" id="A0A2J7QJX6"/>
<evidence type="ECO:0008006" key="5">
    <source>
        <dbReference type="Google" id="ProtNLM"/>
    </source>
</evidence>
<dbReference type="Pfam" id="PF00094">
    <property type="entry name" value="VWD"/>
    <property type="match status" value="1"/>
</dbReference>
<protein>
    <recommendedName>
        <fullName evidence="5">VWFD domain-containing protein</fullName>
    </recommendedName>
</protein>
<feature type="domain" description="VWFD" evidence="2">
    <location>
        <begin position="2694"/>
        <end position="2864"/>
    </location>
</feature>